<dbReference type="InterPro" id="IPR050271">
    <property type="entry name" value="UDP-glycosyltransferase"/>
</dbReference>
<organism evidence="13">
    <name type="scientific">Aphis gossypii</name>
    <name type="common">Cotton aphid</name>
    <dbReference type="NCBI Taxonomy" id="80765"/>
    <lineage>
        <taxon>Eukaryota</taxon>
        <taxon>Metazoa</taxon>
        <taxon>Ecdysozoa</taxon>
        <taxon>Arthropoda</taxon>
        <taxon>Hexapoda</taxon>
        <taxon>Insecta</taxon>
        <taxon>Pterygota</taxon>
        <taxon>Neoptera</taxon>
        <taxon>Paraneoptera</taxon>
        <taxon>Hemiptera</taxon>
        <taxon>Sternorrhyncha</taxon>
        <taxon>Aphidomorpha</taxon>
        <taxon>Aphidoidea</taxon>
        <taxon>Aphididae</taxon>
        <taxon>Aphidini</taxon>
        <taxon>Aphis</taxon>
        <taxon>Aphis</taxon>
    </lineage>
</organism>
<dbReference type="GO" id="GO:0015020">
    <property type="term" value="F:glucuronosyltransferase activity"/>
    <property type="evidence" value="ECO:0007669"/>
    <property type="project" value="UniProtKB-EC"/>
</dbReference>
<comment type="subcellular location">
    <subcellularLocation>
        <location evidence="10">Endomembrane system</location>
        <topology evidence="10">Single-pass type I membrane protein</topology>
    </subcellularLocation>
    <subcellularLocation>
        <location evidence="1">Endoplasmic reticulum</location>
    </subcellularLocation>
    <subcellularLocation>
        <location evidence="12">Membrane</location>
        <topology evidence="12">Single-pass membrane protein</topology>
    </subcellularLocation>
</comment>
<evidence type="ECO:0000256" key="3">
    <source>
        <dbReference type="ARBA" id="ARBA00022676"/>
    </source>
</evidence>
<reference evidence="14" key="3">
    <citation type="submission" date="2022-10" db="EMBL/GenBank/DDBJ databases">
        <authorList>
            <consortium name="ENA_rothamsted_submissions"/>
            <consortium name="culmorum"/>
            <person name="King R."/>
        </authorList>
    </citation>
    <scope>NUCLEOTIDE SEQUENCE</scope>
</reference>
<dbReference type="EC" id="2.4.1.17" evidence="12"/>
<dbReference type="GO" id="GO:0016020">
    <property type="term" value="C:membrane"/>
    <property type="evidence" value="ECO:0007669"/>
    <property type="project" value="UniProtKB-SubCell"/>
</dbReference>
<dbReference type="PANTHER" id="PTHR48043">
    <property type="entry name" value="EG:EG0003.4 PROTEIN-RELATED"/>
    <property type="match status" value="1"/>
</dbReference>
<evidence type="ECO:0000256" key="4">
    <source>
        <dbReference type="ARBA" id="ARBA00022679"/>
    </source>
</evidence>
<evidence type="ECO:0000256" key="12">
    <source>
        <dbReference type="RuleBase" id="RU362059"/>
    </source>
</evidence>
<dbReference type="OrthoDB" id="5835829at2759"/>
<keyword evidence="15" id="KW-1185">Reference proteome</keyword>
<dbReference type="Gene3D" id="3.40.50.2000">
    <property type="entry name" value="Glycogen Phosphorylase B"/>
    <property type="match status" value="2"/>
</dbReference>
<keyword evidence="5 12" id="KW-0812">Transmembrane</keyword>
<dbReference type="EMBL" id="MF687495">
    <property type="protein sequence ID" value="ATN96062.1"/>
    <property type="molecule type" value="mRNA"/>
</dbReference>
<evidence type="ECO:0000256" key="5">
    <source>
        <dbReference type="ARBA" id="ARBA00022692"/>
    </source>
</evidence>
<dbReference type="PROSITE" id="PS00375">
    <property type="entry name" value="UDPGT"/>
    <property type="match status" value="1"/>
</dbReference>
<dbReference type="AlphaFoldDB" id="A0A2D1GSL7"/>
<reference evidence="13" key="1">
    <citation type="submission" date="2017-08" db="EMBL/GenBank/DDBJ databases">
        <authorList>
            <person name="de Groot N.N."/>
        </authorList>
    </citation>
    <scope>NUCLEOTIDE SEQUENCE</scope>
</reference>
<dbReference type="InterPro" id="IPR035595">
    <property type="entry name" value="UDP_glycos_trans_CS"/>
</dbReference>
<sequence length="524" mass="60028">MFYQVSIVMGIFIISTSDVARSITAGANILAFFPLPIYSHFSGFNPLFLELANRGHRVTVVSPFYPKGDVPNTYQHVPIPNIKIQRNTKQNLIDIRHAYRVSNMINVQRSMMKTVKRTLMLNETRTFLNNTRNSFDVVLVECWYSDIYLALGHRYSAPTVCLSPMTPPVTLSQSLGIPDHPAYVPSFWLRYSDFMSFSERLYNAAIAVAELIVSKVVFHYENQKMLVDLYTYPGHQNCPPLDELRRTVQLTLVNGHYSVSYPRPYPPNVVQVAGMHMRSKTSTFVDKKFKALLDGAVHGVIYFSFGSNLKMSDLAERDVQVFVESFRKLKQIVLWKWENGTIANLPDNVYIDKWFPQQYILSHKNCKLFITHGGYHSLVEALHIGLPLIGFPFYTDQYYNMRFVIENGFGIEISLDHLNLKVLDDALGNILNNISYKNNAQRASNIFLDLPVSAMDAAVYSVEYLIRNGVNHTSPVSTSLSWYQYFVIDIMVFISVIIALTTLVLYKSIKYLKKIINLKDKKLK</sequence>
<accession>A0A2D1GSL7</accession>
<proteinExistence type="evidence at transcript level"/>
<protein>
    <recommendedName>
        <fullName evidence="12">UDP-glucuronosyltransferase</fullName>
        <ecNumber evidence="12">2.4.1.17</ecNumber>
    </recommendedName>
</protein>
<evidence type="ECO:0000256" key="6">
    <source>
        <dbReference type="ARBA" id="ARBA00022824"/>
    </source>
</evidence>
<dbReference type="InterPro" id="IPR002213">
    <property type="entry name" value="UDP_glucos_trans"/>
</dbReference>
<evidence type="ECO:0000256" key="7">
    <source>
        <dbReference type="ARBA" id="ARBA00022989"/>
    </source>
</evidence>
<comment type="catalytic activity">
    <reaction evidence="12">
        <text>glucuronate acceptor + UDP-alpha-D-glucuronate = acceptor beta-D-glucuronoside + UDP + H(+)</text>
        <dbReference type="Rhea" id="RHEA:21032"/>
        <dbReference type="ChEBI" id="CHEBI:15378"/>
        <dbReference type="ChEBI" id="CHEBI:58052"/>
        <dbReference type="ChEBI" id="CHEBI:58223"/>
        <dbReference type="ChEBI" id="CHEBI:132367"/>
        <dbReference type="ChEBI" id="CHEBI:132368"/>
        <dbReference type="EC" id="2.4.1.17"/>
    </reaction>
</comment>
<evidence type="ECO:0000256" key="10">
    <source>
        <dbReference type="ARBA" id="ARBA00046288"/>
    </source>
</evidence>
<keyword evidence="7 12" id="KW-1133">Transmembrane helix</keyword>
<feature type="transmembrane region" description="Helical" evidence="12">
    <location>
        <begin position="482"/>
        <end position="506"/>
    </location>
</feature>
<evidence type="ECO:0000313" key="14">
    <source>
        <dbReference type="EMBL" id="CAH1712647.1"/>
    </source>
</evidence>
<dbReference type="SUPFAM" id="SSF53756">
    <property type="entry name" value="UDP-Glycosyltransferase/glycogen phosphorylase"/>
    <property type="match status" value="1"/>
</dbReference>
<evidence type="ECO:0000313" key="13">
    <source>
        <dbReference type="EMBL" id="ATN96062.1"/>
    </source>
</evidence>
<dbReference type="FunFam" id="3.40.50.2000:FF:000050">
    <property type="entry name" value="UDP-glucuronosyltransferase"/>
    <property type="match status" value="1"/>
</dbReference>
<comment type="similarity">
    <text evidence="2 11">Belongs to the UDP-glycosyltransferase family.</text>
</comment>
<name>A0A2D1GSL7_APHGO</name>
<keyword evidence="4 11" id="KW-0808">Transferase</keyword>
<reference evidence="14" key="2">
    <citation type="submission" date="2022-02" db="EMBL/GenBank/DDBJ databases">
        <authorList>
            <person name="King R."/>
        </authorList>
    </citation>
    <scope>NUCLEOTIDE SEQUENCE</scope>
</reference>
<evidence type="ECO:0000256" key="2">
    <source>
        <dbReference type="ARBA" id="ARBA00009995"/>
    </source>
</evidence>
<evidence type="ECO:0000313" key="15">
    <source>
        <dbReference type="Proteomes" id="UP001154329"/>
    </source>
</evidence>
<keyword evidence="6" id="KW-0256">Endoplasmic reticulum</keyword>
<evidence type="ECO:0000256" key="8">
    <source>
        <dbReference type="ARBA" id="ARBA00023136"/>
    </source>
</evidence>
<evidence type="ECO:0000256" key="11">
    <source>
        <dbReference type="RuleBase" id="RU003718"/>
    </source>
</evidence>
<dbReference type="Pfam" id="PF00201">
    <property type="entry name" value="UDPGT"/>
    <property type="match status" value="1"/>
</dbReference>
<dbReference type="EMBL" id="OU899034">
    <property type="protein sequence ID" value="CAH1712647.1"/>
    <property type="molecule type" value="Genomic_DNA"/>
</dbReference>
<gene>
    <name evidence="14" type="ORF">APHIGO_LOCUS2089</name>
</gene>
<evidence type="ECO:0000256" key="1">
    <source>
        <dbReference type="ARBA" id="ARBA00004240"/>
    </source>
</evidence>
<dbReference type="GO" id="GO:0005783">
    <property type="term" value="C:endoplasmic reticulum"/>
    <property type="evidence" value="ECO:0007669"/>
    <property type="project" value="UniProtKB-SubCell"/>
</dbReference>
<evidence type="ECO:0000256" key="9">
    <source>
        <dbReference type="ARBA" id="ARBA00023180"/>
    </source>
</evidence>
<dbReference type="CDD" id="cd03784">
    <property type="entry name" value="GT1_Gtf-like"/>
    <property type="match status" value="1"/>
</dbReference>
<dbReference type="PANTHER" id="PTHR48043:SF159">
    <property type="entry name" value="EG:EG0003.4 PROTEIN-RELATED"/>
    <property type="match status" value="1"/>
</dbReference>
<dbReference type="Proteomes" id="UP001154329">
    <property type="component" value="Chromosome 1"/>
</dbReference>
<keyword evidence="3 11" id="KW-0328">Glycosyltransferase</keyword>
<keyword evidence="9" id="KW-0325">Glycoprotein</keyword>
<keyword evidence="8 12" id="KW-0472">Membrane</keyword>